<evidence type="ECO:0000256" key="7">
    <source>
        <dbReference type="SAM" id="MobiDB-lite"/>
    </source>
</evidence>
<evidence type="ECO:0000256" key="2">
    <source>
        <dbReference type="ARBA" id="ARBA00010687"/>
    </source>
</evidence>
<evidence type="ECO:0000256" key="1">
    <source>
        <dbReference type="ARBA" id="ARBA00001695"/>
    </source>
</evidence>
<dbReference type="InterPro" id="IPR017853">
    <property type="entry name" value="GH"/>
</dbReference>
<reference evidence="8 10" key="1">
    <citation type="submission" date="2016-06" db="EMBL/GenBank/DDBJ databases">
        <title>Complete genome sequence of Streptomyces griseochromogenes ATCC 14511, the Blasticidin S producer.</title>
        <authorList>
            <person name="Wu L."/>
        </authorList>
    </citation>
    <scope>NUCLEOTIDE SEQUENCE [LARGE SCALE GENOMIC DNA]</scope>
    <source>
        <strain evidence="8 10">ATCC 14511</strain>
    </source>
</reference>
<evidence type="ECO:0000256" key="5">
    <source>
        <dbReference type="ARBA" id="ARBA00023295"/>
    </source>
</evidence>
<evidence type="ECO:0000256" key="4">
    <source>
        <dbReference type="ARBA" id="ARBA00022801"/>
    </source>
</evidence>
<dbReference type="InterPro" id="IPR011683">
    <property type="entry name" value="Glyco_hydro_53"/>
</dbReference>
<keyword evidence="4 6" id="KW-0378">Hydrolase</keyword>
<dbReference type="GO" id="GO:0045490">
    <property type="term" value="P:pectin catabolic process"/>
    <property type="evidence" value="ECO:0007669"/>
    <property type="project" value="TreeGrafter"/>
</dbReference>
<dbReference type="Proteomes" id="UP001519309">
    <property type="component" value="Unassembled WGS sequence"/>
</dbReference>
<evidence type="ECO:0000313" key="8">
    <source>
        <dbReference type="EMBL" id="ANP52917.1"/>
    </source>
</evidence>
<proteinExistence type="inferred from homology"/>
<evidence type="ECO:0000256" key="6">
    <source>
        <dbReference type="RuleBase" id="RU361192"/>
    </source>
</evidence>
<evidence type="ECO:0000313" key="10">
    <source>
        <dbReference type="Proteomes" id="UP000092659"/>
    </source>
</evidence>
<evidence type="ECO:0000313" key="9">
    <source>
        <dbReference type="EMBL" id="MBP2047553.1"/>
    </source>
</evidence>
<gene>
    <name evidence="8" type="ORF">AVL59_28235</name>
    <name evidence="9" type="ORF">J2Z21_000475</name>
</gene>
<organism evidence="8 10">
    <name type="scientific">Streptomyces griseochromogenes</name>
    <dbReference type="NCBI Taxonomy" id="68214"/>
    <lineage>
        <taxon>Bacteria</taxon>
        <taxon>Bacillati</taxon>
        <taxon>Actinomycetota</taxon>
        <taxon>Actinomycetes</taxon>
        <taxon>Kitasatosporales</taxon>
        <taxon>Streptomycetaceae</taxon>
        <taxon>Streptomyces</taxon>
    </lineage>
</organism>
<dbReference type="EMBL" id="JAGGLP010000001">
    <property type="protein sequence ID" value="MBP2047553.1"/>
    <property type="molecule type" value="Genomic_DNA"/>
</dbReference>
<dbReference type="STRING" id="68214.AVL59_28235"/>
<comment type="similarity">
    <text evidence="2 6">Belongs to the glycosyl hydrolase 53 family.</text>
</comment>
<comment type="catalytic activity">
    <reaction evidence="1 6">
        <text>The enzyme specifically hydrolyzes (1-&gt;4)-beta-D-galactosidic linkages in type I arabinogalactans.</text>
        <dbReference type="EC" id="3.2.1.89"/>
    </reaction>
</comment>
<dbReference type="Gene3D" id="3.20.20.80">
    <property type="entry name" value="Glycosidases"/>
    <property type="match status" value="1"/>
</dbReference>
<evidence type="ECO:0000313" key="11">
    <source>
        <dbReference type="Proteomes" id="UP001519309"/>
    </source>
</evidence>
<dbReference type="Pfam" id="PF07745">
    <property type="entry name" value="Glyco_hydro_53"/>
    <property type="match status" value="1"/>
</dbReference>
<dbReference type="KEGG" id="sgs:AVL59_28235"/>
<dbReference type="AlphaFoldDB" id="A0A1B1B276"/>
<keyword evidence="11" id="KW-1185">Reference proteome</keyword>
<reference evidence="9 11" key="2">
    <citation type="submission" date="2021-03" db="EMBL/GenBank/DDBJ databases">
        <title>Genomic Encyclopedia of Type Strains, Phase IV (KMG-IV): sequencing the most valuable type-strain genomes for metagenomic binning, comparative biology and taxonomic classification.</title>
        <authorList>
            <person name="Goeker M."/>
        </authorList>
    </citation>
    <scope>NUCLEOTIDE SEQUENCE [LARGE SCALE GENOMIC DNA]</scope>
    <source>
        <strain evidence="9 11">DSM 40499</strain>
    </source>
</reference>
<dbReference type="Proteomes" id="UP000092659">
    <property type="component" value="Chromosome"/>
</dbReference>
<evidence type="ECO:0000256" key="3">
    <source>
        <dbReference type="ARBA" id="ARBA00012556"/>
    </source>
</evidence>
<sequence length="134" mass="14183">MARNSLAHVARGSEGAMSTTPSTRAPIRAALRELLGLTVEEFSPHQIDTTGELVSGHPATVAGQTRWMSDVASIVEAVPNGRGLGVFNWEATWTAVAGSGRDPADASSGNGRENQALFGYDDKALSTMTWFGHR</sequence>
<accession>A0A1B1B276</accession>
<protein>
    <recommendedName>
        <fullName evidence="3 6">Arabinogalactan endo-beta-1,4-galactanase</fullName>
        <ecNumber evidence="3 6">3.2.1.89</ecNumber>
    </recommendedName>
</protein>
<dbReference type="GO" id="GO:0031218">
    <property type="term" value="F:arabinogalactan endo-1,4-beta-galactosidase activity"/>
    <property type="evidence" value="ECO:0007669"/>
    <property type="project" value="UniProtKB-EC"/>
</dbReference>
<dbReference type="SUPFAM" id="SSF51445">
    <property type="entry name" value="(Trans)glycosidases"/>
    <property type="match status" value="1"/>
</dbReference>
<dbReference type="GO" id="GO:0015926">
    <property type="term" value="F:glucosidase activity"/>
    <property type="evidence" value="ECO:0007669"/>
    <property type="project" value="InterPro"/>
</dbReference>
<dbReference type="PANTHER" id="PTHR34983">
    <property type="entry name" value="ARABINOGALACTAN ENDO-BETA-1,4-GALACTANASE A"/>
    <property type="match status" value="1"/>
</dbReference>
<feature type="region of interest" description="Disordered" evidence="7">
    <location>
        <begin position="1"/>
        <end position="22"/>
    </location>
</feature>
<name>A0A1B1B276_9ACTN</name>
<dbReference type="EC" id="3.2.1.89" evidence="3 6"/>
<dbReference type="PANTHER" id="PTHR34983:SF1">
    <property type="entry name" value="ARABINOGALACTAN ENDO-BETA-1,4-GALACTANASE A"/>
    <property type="match status" value="1"/>
</dbReference>
<keyword evidence="5 6" id="KW-0326">Glycosidase</keyword>
<dbReference type="EMBL" id="CP016279">
    <property type="protein sequence ID" value="ANP52917.1"/>
    <property type="molecule type" value="Genomic_DNA"/>
</dbReference>